<organism evidence="1 2">
    <name type="scientific">Sinocyclocheilus rhinocerous</name>
    <dbReference type="NCBI Taxonomy" id="307959"/>
    <lineage>
        <taxon>Eukaryota</taxon>
        <taxon>Metazoa</taxon>
        <taxon>Chordata</taxon>
        <taxon>Craniata</taxon>
        <taxon>Vertebrata</taxon>
        <taxon>Euteleostomi</taxon>
        <taxon>Actinopterygii</taxon>
        <taxon>Neopterygii</taxon>
        <taxon>Teleostei</taxon>
        <taxon>Ostariophysi</taxon>
        <taxon>Cypriniformes</taxon>
        <taxon>Cyprinidae</taxon>
        <taxon>Cyprininae</taxon>
        <taxon>Sinocyclocheilus</taxon>
    </lineage>
</organism>
<proteinExistence type="predicted"/>
<evidence type="ECO:0000313" key="1">
    <source>
        <dbReference type="Ensembl" id="ENSSRHP00000008490.1"/>
    </source>
</evidence>
<dbReference type="Ensembl" id="ENSSRHT00000008752.1">
    <property type="protein sequence ID" value="ENSSRHP00000008490.1"/>
    <property type="gene ID" value="ENSSRHG00000004907.1"/>
</dbReference>
<accession>A0A673FZU8</accession>
<protein>
    <submittedName>
        <fullName evidence="1">Uncharacterized protein</fullName>
    </submittedName>
</protein>
<sequence>MPPPSDIVKVAIEWPGANAQLIEFDQKKPLASIIREVYELTRSLYNNSSVISLIVHCQPPSSVTSLSD</sequence>
<dbReference type="AlphaFoldDB" id="A0A673FZU8"/>
<evidence type="ECO:0000313" key="2">
    <source>
        <dbReference type="Proteomes" id="UP000472270"/>
    </source>
</evidence>
<name>A0A673FZU8_9TELE</name>
<reference evidence="1" key="1">
    <citation type="submission" date="2025-08" db="UniProtKB">
        <authorList>
            <consortium name="Ensembl"/>
        </authorList>
    </citation>
    <scope>IDENTIFICATION</scope>
</reference>
<dbReference type="Proteomes" id="UP000472270">
    <property type="component" value="Unassembled WGS sequence"/>
</dbReference>
<reference evidence="1" key="2">
    <citation type="submission" date="2025-09" db="UniProtKB">
        <authorList>
            <consortium name="Ensembl"/>
        </authorList>
    </citation>
    <scope>IDENTIFICATION</scope>
</reference>
<keyword evidence="2" id="KW-1185">Reference proteome</keyword>